<gene>
    <name evidence="2" type="ORF">HAPAU_09280</name>
</gene>
<evidence type="ECO:0000313" key="3">
    <source>
        <dbReference type="Proteomes" id="UP000075321"/>
    </source>
</evidence>
<protein>
    <submittedName>
        <fullName evidence="2">Uncharacterized protein</fullName>
    </submittedName>
</protein>
<feature type="region of interest" description="Disordered" evidence="1">
    <location>
        <begin position="1"/>
        <end position="27"/>
    </location>
</feature>
<sequence length="77" mass="8945">MFTTRSESADVDPQSRYGEPQHEEERWNEWESEYYGNGDQQDTLVDIEFVTEIEYRIEDESASLPAGRRTQPLSAGD</sequence>
<evidence type="ECO:0000256" key="1">
    <source>
        <dbReference type="SAM" id="MobiDB-lite"/>
    </source>
</evidence>
<dbReference type="RefSeq" id="WP_066380083.1">
    <property type="nucleotide sequence ID" value="NZ_LTAZ01000003.1"/>
</dbReference>
<reference evidence="2 3" key="1">
    <citation type="submission" date="2016-02" db="EMBL/GenBank/DDBJ databases">
        <title>Genome sequence of Halalkalicoccus paucihalophilus DSM 24557.</title>
        <authorList>
            <person name="Poehlein A."/>
            <person name="Daniel R."/>
        </authorList>
    </citation>
    <scope>NUCLEOTIDE SEQUENCE [LARGE SCALE GENOMIC DNA]</scope>
    <source>
        <strain evidence="2 3">DSM 24557</strain>
    </source>
</reference>
<dbReference type="AlphaFoldDB" id="A0A151AHB4"/>
<accession>A0A151AHB4</accession>
<comment type="caution">
    <text evidence="2">The sequence shown here is derived from an EMBL/GenBank/DDBJ whole genome shotgun (WGS) entry which is preliminary data.</text>
</comment>
<keyword evidence="3" id="KW-1185">Reference proteome</keyword>
<proteinExistence type="predicted"/>
<dbReference type="EMBL" id="LTAZ01000003">
    <property type="protein sequence ID" value="KYH27038.1"/>
    <property type="molecule type" value="Genomic_DNA"/>
</dbReference>
<evidence type="ECO:0000313" key="2">
    <source>
        <dbReference type="EMBL" id="KYH27038.1"/>
    </source>
</evidence>
<dbReference type="PATRIC" id="fig|1008153.3.peg.934"/>
<organism evidence="2 3">
    <name type="scientific">Halalkalicoccus paucihalophilus</name>
    <dbReference type="NCBI Taxonomy" id="1008153"/>
    <lineage>
        <taxon>Archaea</taxon>
        <taxon>Methanobacteriati</taxon>
        <taxon>Methanobacteriota</taxon>
        <taxon>Stenosarchaea group</taxon>
        <taxon>Halobacteria</taxon>
        <taxon>Halobacteriales</taxon>
        <taxon>Halococcaceae</taxon>
        <taxon>Halalkalicoccus</taxon>
    </lineage>
</organism>
<feature type="region of interest" description="Disordered" evidence="1">
    <location>
        <begin position="58"/>
        <end position="77"/>
    </location>
</feature>
<name>A0A151AHB4_9EURY</name>
<dbReference type="Proteomes" id="UP000075321">
    <property type="component" value="Unassembled WGS sequence"/>
</dbReference>